<keyword evidence="2" id="KW-1185">Reference proteome</keyword>
<dbReference type="InterPro" id="IPR029058">
    <property type="entry name" value="AB_hydrolase_fold"/>
</dbReference>
<dbReference type="EMBL" id="FNVO01000001">
    <property type="protein sequence ID" value="SEF50691.1"/>
    <property type="molecule type" value="Genomic_DNA"/>
</dbReference>
<organism evidence="1 2">
    <name type="scientific">Thermomonospora echinospora</name>
    <dbReference type="NCBI Taxonomy" id="1992"/>
    <lineage>
        <taxon>Bacteria</taxon>
        <taxon>Bacillati</taxon>
        <taxon>Actinomycetota</taxon>
        <taxon>Actinomycetes</taxon>
        <taxon>Streptosporangiales</taxon>
        <taxon>Thermomonosporaceae</taxon>
        <taxon>Thermomonospora</taxon>
    </lineage>
</organism>
<reference evidence="2" key="1">
    <citation type="submission" date="2016-10" db="EMBL/GenBank/DDBJ databases">
        <authorList>
            <person name="Varghese N."/>
            <person name="Submissions S."/>
        </authorList>
    </citation>
    <scope>NUCLEOTIDE SEQUENCE [LARGE SCALE GENOMIC DNA]</scope>
    <source>
        <strain evidence="2">DSM 43163</strain>
    </source>
</reference>
<dbReference type="Proteomes" id="UP000236723">
    <property type="component" value="Unassembled WGS sequence"/>
</dbReference>
<evidence type="ECO:0000313" key="1">
    <source>
        <dbReference type="EMBL" id="SEF50691.1"/>
    </source>
</evidence>
<dbReference type="RefSeq" id="WP_103935705.1">
    <property type="nucleotide sequence ID" value="NZ_FNVO01000001.1"/>
</dbReference>
<accession>A0A1H5SLG6</accession>
<dbReference type="Pfam" id="PF00756">
    <property type="entry name" value="Esterase"/>
    <property type="match status" value="1"/>
</dbReference>
<dbReference type="OrthoDB" id="4527292at2"/>
<dbReference type="Gene3D" id="3.40.50.1820">
    <property type="entry name" value="alpha/beta hydrolase"/>
    <property type="match status" value="1"/>
</dbReference>
<proteinExistence type="predicted"/>
<evidence type="ECO:0000313" key="2">
    <source>
        <dbReference type="Proteomes" id="UP000236723"/>
    </source>
</evidence>
<dbReference type="PANTHER" id="PTHR48098">
    <property type="entry name" value="ENTEROCHELIN ESTERASE-RELATED"/>
    <property type="match status" value="1"/>
</dbReference>
<gene>
    <name evidence="1" type="ORF">SAMN04489712_101236</name>
</gene>
<dbReference type="SUPFAM" id="SSF53474">
    <property type="entry name" value="alpha/beta-Hydrolases"/>
    <property type="match status" value="1"/>
</dbReference>
<dbReference type="InterPro" id="IPR000801">
    <property type="entry name" value="Esterase-like"/>
</dbReference>
<sequence length="350" mass="39822">MLPWSADLSGRLDRHVFTSELLRGNPLGDPHERPLWVYVPPGYEDEPDRRYPSIYVIQGYTGHIEMWSNRTAFRRPFPETADAVFAEGQAPPAIVVYVDAWTAYGGSQFVDSPGTGRYHSYLCEELVPWVDAHYRTLADRDHRAISGKSSGGFGAMITPMLRPDLFGALATHAGDALYEYGYIPEFPKAVRHLRGYDGDIFRWWDDFRGRTAFTRQEDQDLLMLLGVSACFSARDDGTPELPFDPRTGVLRQEVWQRWLDLDPVRMVPRHAEAVRSLRAVWIDGGTRDEWYLDVGAQAFRQALADAGVPDEVIHFELFDAGHGMIDYRYPQALAWLCHRIAPPEEGARPH</sequence>
<dbReference type="InterPro" id="IPR050583">
    <property type="entry name" value="Mycobacterial_A85_antigen"/>
</dbReference>
<name>A0A1H5SLG6_9ACTN</name>
<dbReference type="PANTHER" id="PTHR48098:SF6">
    <property type="entry name" value="FERRI-BACILLIBACTIN ESTERASE BESA"/>
    <property type="match status" value="1"/>
</dbReference>
<dbReference type="AlphaFoldDB" id="A0A1H5SLG6"/>
<protein>
    <submittedName>
        <fullName evidence="1">Putative esterase</fullName>
    </submittedName>
</protein>